<reference evidence="2 3" key="1">
    <citation type="submission" date="2021-03" db="EMBL/GenBank/DDBJ databases">
        <title>Sequencing the genomes of 1000 actinobacteria strains.</title>
        <authorList>
            <person name="Klenk H.-P."/>
        </authorList>
    </citation>
    <scope>NUCLEOTIDE SEQUENCE [LARGE SCALE GENOMIC DNA]</scope>
    <source>
        <strain evidence="2 3">DSM 46670</strain>
    </source>
</reference>
<dbReference type="EMBL" id="JAGINW010000001">
    <property type="protein sequence ID" value="MBP2323452.1"/>
    <property type="molecule type" value="Genomic_DNA"/>
</dbReference>
<evidence type="ECO:0000313" key="3">
    <source>
        <dbReference type="Proteomes" id="UP001519332"/>
    </source>
</evidence>
<evidence type="ECO:0000313" key="2">
    <source>
        <dbReference type="EMBL" id="MBP2323452.1"/>
    </source>
</evidence>
<accession>A0ABS4TGA6</accession>
<protein>
    <submittedName>
        <fullName evidence="2">Uncharacterized protein</fullName>
    </submittedName>
</protein>
<keyword evidence="1" id="KW-0472">Membrane</keyword>
<feature type="transmembrane region" description="Helical" evidence="1">
    <location>
        <begin position="15"/>
        <end position="42"/>
    </location>
</feature>
<name>A0ABS4TGA6_9PSEU</name>
<keyword evidence="1" id="KW-0812">Transmembrane</keyword>
<keyword evidence="1" id="KW-1133">Transmembrane helix</keyword>
<evidence type="ECO:0000256" key="1">
    <source>
        <dbReference type="SAM" id="Phobius"/>
    </source>
</evidence>
<comment type="caution">
    <text evidence="2">The sequence shown here is derived from an EMBL/GenBank/DDBJ whole genome shotgun (WGS) entry which is preliminary data.</text>
</comment>
<dbReference type="Proteomes" id="UP001519332">
    <property type="component" value="Unassembled WGS sequence"/>
</dbReference>
<gene>
    <name evidence="2" type="ORF">JOF56_003837</name>
</gene>
<keyword evidence="3" id="KW-1185">Reference proteome</keyword>
<sequence>MSTALVGRAGTPVALGFAFSAGASAAHLIGQIVVGATTFLVLRRLSLRLWAEIGE</sequence>
<proteinExistence type="predicted"/>
<organism evidence="2 3">
    <name type="scientific">Kibdelosporangium banguiense</name>
    <dbReference type="NCBI Taxonomy" id="1365924"/>
    <lineage>
        <taxon>Bacteria</taxon>
        <taxon>Bacillati</taxon>
        <taxon>Actinomycetota</taxon>
        <taxon>Actinomycetes</taxon>
        <taxon>Pseudonocardiales</taxon>
        <taxon>Pseudonocardiaceae</taxon>
        <taxon>Kibdelosporangium</taxon>
    </lineage>
</organism>